<proteinExistence type="predicted"/>
<dbReference type="EMBL" id="JAAAJB010000270">
    <property type="protein sequence ID" value="KAG0259840.1"/>
    <property type="molecule type" value="Genomic_DNA"/>
</dbReference>
<feature type="compositionally biased region" description="Acidic residues" evidence="1">
    <location>
        <begin position="162"/>
        <end position="184"/>
    </location>
</feature>
<keyword evidence="2" id="KW-0812">Transmembrane</keyword>
<sequence length="227" mass="25236">MAGESLQYDPQDKDPSTLGMIMSSVITVVTLLGLWYCFRRASTLFPRGISIPLDNFIAGQQTRGRGPIALSDDDWRDAEALEDGLYVEHEEGVGENYEYVDHPHRPLDSRAGARPLLPFTTADTQRLGHEQGRGDDYEDDGDNDDDDACGLLGRNGGGGGREDDDYDDDDNDDIGENEVEDVGEVEAMVYDIGSDDDDEEDTAIRAPYKDDRHDDDDDDDNDESKKY</sequence>
<gene>
    <name evidence="3" type="ORF">DFQ27_003878</name>
</gene>
<evidence type="ECO:0000256" key="2">
    <source>
        <dbReference type="SAM" id="Phobius"/>
    </source>
</evidence>
<comment type="caution">
    <text evidence="3">The sequence shown here is derived from an EMBL/GenBank/DDBJ whole genome shotgun (WGS) entry which is preliminary data.</text>
</comment>
<evidence type="ECO:0000256" key="1">
    <source>
        <dbReference type="SAM" id="MobiDB-lite"/>
    </source>
</evidence>
<feature type="compositionally biased region" description="Acidic residues" evidence="1">
    <location>
        <begin position="213"/>
        <end position="227"/>
    </location>
</feature>
<protein>
    <submittedName>
        <fullName evidence="3">Uncharacterized protein</fullName>
    </submittedName>
</protein>
<dbReference type="AlphaFoldDB" id="A0A9P6U579"/>
<feature type="transmembrane region" description="Helical" evidence="2">
    <location>
        <begin position="20"/>
        <end position="38"/>
    </location>
</feature>
<feature type="compositionally biased region" description="Basic and acidic residues" evidence="1">
    <location>
        <begin position="126"/>
        <end position="135"/>
    </location>
</feature>
<name>A0A9P6U579_9FUNG</name>
<organism evidence="3 4">
    <name type="scientific">Actinomortierella ambigua</name>
    <dbReference type="NCBI Taxonomy" id="1343610"/>
    <lineage>
        <taxon>Eukaryota</taxon>
        <taxon>Fungi</taxon>
        <taxon>Fungi incertae sedis</taxon>
        <taxon>Mucoromycota</taxon>
        <taxon>Mortierellomycotina</taxon>
        <taxon>Mortierellomycetes</taxon>
        <taxon>Mortierellales</taxon>
        <taxon>Mortierellaceae</taxon>
        <taxon>Actinomortierella</taxon>
    </lineage>
</organism>
<keyword evidence="2" id="KW-1133">Transmembrane helix</keyword>
<feature type="region of interest" description="Disordered" evidence="1">
    <location>
        <begin position="120"/>
        <end position="227"/>
    </location>
</feature>
<evidence type="ECO:0000313" key="4">
    <source>
        <dbReference type="Proteomes" id="UP000807716"/>
    </source>
</evidence>
<dbReference type="Proteomes" id="UP000807716">
    <property type="component" value="Unassembled WGS sequence"/>
</dbReference>
<dbReference type="OrthoDB" id="2424872at2759"/>
<accession>A0A9P6U579</accession>
<keyword evidence="2" id="KW-0472">Membrane</keyword>
<feature type="compositionally biased region" description="Acidic residues" evidence="1">
    <location>
        <begin position="136"/>
        <end position="148"/>
    </location>
</feature>
<reference evidence="3" key="1">
    <citation type="journal article" date="2020" name="Fungal Divers.">
        <title>Resolving the Mortierellaceae phylogeny through synthesis of multi-gene phylogenetics and phylogenomics.</title>
        <authorList>
            <person name="Vandepol N."/>
            <person name="Liber J."/>
            <person name="Desiro A."/>
            <person name="Na H."/>
            <person name="Kennedy M."/>
            <person name="Barry K."/>
            <person name="Grigoriev I.V."/>
            <person name="Miller A.N."/>
            <person name="O'Donnell K."/>
            <person name="Stajich J.E."/>
            <person name="Bonito G."/>
        </authorList>
    </citation>
    <scope>NUCLEOTIDE SEQUENCE</scope>
    <source>
        <strain evidence="3">BC1065</strain>
    </source>
</reference>
<evidence type="ECO:0000313" key="3">
    <source>
        <dbReference type="EMBL" id="KAG0259840.1"/>
    </source>
</evidence>
<keyword evidence="4" id="KW-1185">Reference proteome</keyword>